<dbReference type="GO" id="GO:0006402">
    <property type="term" value="P:mRNA catabolic process"/>
    <property type="evidence" value="ECO:0007669"/>
    <property type="project" value="TreeGrafter"/>
</dbReference>
<evidence type="ECO:0000313" key="4">
    <source>
        <dbReference type="EMBL" id="EFM82164.1"/>
    </source>
</evidence>
<dbReference type="InterPro" id="IPR003477">
    <property type="entry name" value="PemK-like"/>
</dbReference>
<evidence type="ECO:0000256" key="2">
    <source>
        <dbReference type="ARBA" id="ARBA00022649"/>
    </source>
</evidence>
<dbReference type="EC" id="3.1.-.-" evidence="3"/>
<dbReference type="PANTHER" id="PTHR33988:SF2">
    <property type="entry name" value="ENDORIBONUCLEASE MAZF"/>
    <property type="match status" value="1"/>
</dbReference>
<keyword evidence="2" id="KW-1277">Toxin-antitoxin system</keyword>
<evidence type="ECO:0000256" key="3">
    <source>
        <dbReference type="PIRNR" id="PIRNR033490"/>
    </source>
</evidence>
<dbReference type="Proteomes" id="UP000004846">
    <property type="component" value="Unassembled WGS sequence"/>
</dbReference>
<evidence type="ECO:0000313" key="5">
    <source>
        <dbReference type="Proteomes" id="UP000004846"/>
    </source>
</evidence>
<dbReference type="GO" id="GO:0004521">
    <property type="term" value="F:RNA endonuclease activity"/>
    <property type="evidence" value="ECO:0007669"/>
    <property type="project" value="TreeGrafter"/>
</dbReference>
<keyword evidence="3" id="KW-0378">Hydrolase</keyword>
<name>A0A125W4E7_ENTFL</name>
<dbReference type="AlphaFoldDB" id="A0A125W4E7"/>
<comment type="caution">
    <text evidence="4">The sequence shown here is derived from an EMBL/GenBank/DDBJ whole genome shotgun (WGS) entry which is preliminary data.</text>
</comment>
<organism evidence="4 5">
    <name type="scientific">Enterococcus faecalis TX4248</name>
    <dbReference type="NCBI Taxonomy" id="749495"/>
    <lineage>
        <taxon>Bacteria</taxon>
        <taxon>Bacillati</taxon>
        <taxon>Bacillota</taxon>
        <taxon>Bacilli</taxon>
        <taxon>Lactobacillales</taxon>
        <taxon>Enterococcaceae</taxon>
        <taxon>Enterococcus</taxon>
    </lineage>
</organism>
<dbReference type="InterPro" id="IPR011067">
    <property type="entry name" value="Plasmid_toxin/cell-grow_inhib"/>
</dbReference>
<dbReference type="Pfam" id="PF02452">
    <property type="entry name" value="PemK_toxin"/>
    <property type="match status" value="1"/>
</dbReference>
<dbReference type="GO" id="GO:0016787">
    <property type="term" value="F:hydrolase activity"/>
    <property type="evidence" value="ECO:0007669"/>
    <property type="project" value="UniProtKB-KW"/>
</dbReference>
<evidence type="ECO:0000256" key="1">
    <source>
        <dbReference type="ARBA" id="ARBA00007521"/>
    </source>
</evidence>
<dbReference type="SUPFAM" id="SSF50118">
    <property type="entry name" value="Cell growth inhibitor/plasmid maintenance toxic component"/>
    <property type="match status" value="1"/>
</dbReference>
<keyword evidence="3" id="KW-0255">Endonuclease</keyword>
<dbReference type="GO" id="GO:0016075">
    <property type="term" value="P:rRNA catabolic process"/>
    <property type="evidence" value="ECO:0007669"/>
    <property type="project" value="TreeGrafter"/>
</dbReference>
<proteinExistence type="inferred from homology"/>
<dbReference type="GO" id="GO:0003677">
    <property type="term" value="F:DNA binding"/>
    <property type="evidence" value="ECO:0007669"/>
    <property type="project" value="InterPro"/>
</dbReference>
<dbReference type="GeneID" id="60893171"/>
<reference evidence="4 5" key="1">
    <citation type="submission" date="2010-07" db="EMBL/GenBank/DDBJ databases">
        <authorList>
            <person name="Sid Ahmed O."/>
        </authorList>
    </citation>
    <scope>NUCLEOTIDE SEQUENCE [LARGE SCALE GENOMIC DNA]</scope>
    <source>
        <strain evidence="4 5">TX4248</strain>
    </source>
</reference>
<comment type="similarity">
    <text evidence="1 3">Belongs to the PemK/MazF family.</text>
</comment>
<dbReference type="HOGENOM" id="CLU_121823_1_0_9"/>
<comment type="function">
    <text evidence="3">Toxic component of a type II toxin-antitoxin (TA) system.</text>
</comment>
<dbReference type="EMBL" id="AEBR01000075">
    <property type="protein sequence ID" value="EFM82164.1"/>
    <property type="molecule type" value="Genomic_DNA"/>
</dbReference>
<dbReference type="PANTHER" id="PTHR33988">
    <property type="entry name" value="ENDORIBONUCLEASE MAZF-RELATED"/>
    <property type="match status" value="1"/>
</dbReference>
<protein>
    <recommendedName>
        <fullName evidence="3">mRNA interferase</fullName>
        <ecNumber evidence="3">3.1.-.-</ecNumber>
    </recommendedName>
</protein>
<dbReference type="RefSeq" id="WP_002355703.1">
    <property type="nucleotide sequence ID" value="NZ_GL454471.1"/>
</dbReference>
<gene>
    <name evidence="4" type="ORF">HMPREF9498_02231</name>
</gene>
<sequence length="113" mass="12782">MIKRGEVFYANLSPVVGSEQGGIRPVLIIQNNKGNLFSPTLIVAPITRNVSKRLQPTQVLIEIPHNECRTPSLILLEQIRTLDKERMLHKVCQLSREEMEQVNQALKVSVGIR</sequence>
<dbReference type="Gene3D" id="2.30.30.110">
    <property type="match status" value="1"/>
</dbReference>
<dbReference type="PIRSF" id="PIRSF033490">
    <property type="entry name" value="MazF"/>
    <property type="match status" value="1"/>
</dbReference>
<accession>A0A125W4E7</accession>
<keyword evidence="3" id="KW-0540">Nuclease</keyword>